<comment type="caution">
    <text evidence="1">The sequence shown here is derived from an EMBL/GenBank/DDBJ whole genome shotgun (WGS) entry which is preliminary data.</text>
</comment>
<sequence>MFQIPEIFVLERLVFLCAQQLEWLSFFTANEIEKTFEVLVTLLNVLTHVCSEAENNITPEKGELLIQGNRFSGALQQLILRSCSMVSAALRN</sequence>
<evidence type="ECO:0000313" key="1">
    <source>
        <dbReference type="EMBL" id="PON65629.1"/>
    </source>
</evidence>
<reference evidence="2" key="1">
    <citation type="submission" date="2016-06" db="EMBL/GenBank/DDBJ databases">
        <title>Parallel loss of symbiosis genes in relatives of nitrogen-fixing non-legume Parasponia.</title>
        <authorList>
            <person name="Van Velzen R."/>
            <person name="Holmer R."/>
            <person name="Bu F."/>
            <person name="Rutten L."/>
            <person name="Van Zeijl A."/>
            <person name="Liu W."/>
            <person name="Santuari L."/>
            <person name="Cao Q."/>
            <person name="Sharma T."/>
            <person name="Shen D."/>
            <person name="Roswanjaya Y."/>
            <person name="Wardhani T."/>
            <person name="Kalhor M.S."/>
            <person name="Jansen J."/>
            <person name="Van den Hoogen J."/>
            <person name="Gungor B."/>
            <person name="Hartog M."/>
            <person name="Hontelez J."/>
            <person name="Verver J."/>
            <person name="Yang W.-C."/>
            <person name="Schijlen E."/>
            <person name="Repin R."/>
            <person name="Schilthuizen M."/>
            <person name="Schranz E."/>
            <person name="Heidstra R."/>
            <person name="Miyata K."/>
            <person name="Fedorova E."/>
            <person name="Kohlen W."/>
            <person name="Bisseling T."/>
            <person name="Smit S."/>
            <person name="Geurts R."/>
        </authorList>
    </citation>
    <scope>NUCLEOTIDE SEQUENCE [LARGE SCALE GENOMIC DNA]</scope>
    <source>
        <strain evidence="2">cv. RG33-2</strain>
    </source>
</reference>
<protein>
    <submittedName>
        <fullName evidence="1">Uncharacterized protein</fullName>
    </submittedName>
</protein>
<proteinExistence type="predicted"/>
<evidence type="ECO:0000313" key="2">
    <source>
        <dbReference type="Proteomes" id="UP000237000"/>
    </source>
</evidence>
<accession>A0A2P5CX57</accession>
<organism evidence="1 2">
    <name type="scientific">Trema orientale</name>
    <name type="common">Charcoal tree</name>
    <name type="synonym">Celtis orientalis</name>
    <dbReference type="NCBI Taxonomy" id="63057"/>
    <lineage>
        <taxon>Eukaryota</taxon>
        <taxon>Viridiplantae</taxon>
        <taxon>Streptophyta</taxon>
        <taxon>Embryophyta</taxon>
        <taxon>Tracheophyta</taxon>
        <taxon>Spermatophyta</taxon>
        <taxon>Magnoliopsida</taxon>
        <taxon>eudicotyledons</taxon>
        <taxon>Gunneridae</taxon>
        <taxon>Pentapetalae</taxon>
        <taxon>rosids</taxon>
        <taxon>fabids</taxon>
        <taxon>Rosales</taxon>
        <taxon>Cannabaceae</taxon>
        <taxon>Trema</taxon>
    </lineage>
</organism>
<dbReference type="Proteomes" id="UP000237000">
    <property type="component" value="Unassembled WGS sequence"/>
</dbReference>
<dbReference type="InParanoid" id="A0A2P5CX57"/>
<gene>
    <name evidence="1" type="ORF">TorRG33x02_270000</name>
</gene>
<keyword evidence="2" id="KW-1185">Reference proteome</keyword>
<name>A0A2P5CX57_TREOI</name>
<dbReference type="EMBL" id="JXTC01000318">
    <property type="protein sequence ID" value="PON65629.1"/>
    <property type="molecule type" value="Genomic_DNA"/>
</dbReference>
<dbReference type="AlphaFoldDB" id="A0A2P5CX57"/>